<accession>A0A1I4Y4G7</accession>
<evidence type="ECO:0000259" key="2">
    <source>
        <dbReference type="Pfam" id="PF03364"/>
    </source>
</evidence>
<dbReference type="STRING" id="83765.SAMN05660284_01214"/>
<dbReference type="GO" id="GO:0045333">
    <property type="term" value="P:cellular respiration"/>
    <property type="evidence" value="ECO:0007669"/>
    <property type="project" value="InterPro"/>
</dbReference>
<dbReference type="RefSeq" id="WP_091192745.1">
    <property type="nucleotide sequence ID" value="NZ_FOVE01000007.1"/>
</dbReference>
<evidence type="ECO:0000313" key="3">
    <source>
        <dbReference type="EMBL" id="SFN32974.1"/>
    </source>
</evidence>
<dbReference type="CDD" id="cd07813">
    <property type="entry name" value="COQ10p_like"/>
    <property type="match status" value="1"/>
</dbReference>
<organism evidence="3 4">
    <name type="scientific">Formivibrio citricus</name>
    <dbReference type="NCBI Taxonomy" id="83765"/>
    <lineage>
        <taxon>Bacteria</taxon>
        <taxon>Pseudomonadati</taxon>
        <taxon>Pseudomonadota</taxon>
        <taxon>Betaproteobacteria</taxon>
        <taxon>Neisseriales</taxon>
        <taxon>Chitinibacteraceae</taxon>
        <taxon>Formivibrio</taxon>
    </lineage>
</organism>
<dbReference type="Pfam" id="PF03364">
    <property type="entry name" value="Polyketide_cyc"/>
    <property type="match status" value="1"/>
</dbReference>
<dbReference type="EMBL" id="FOVE01000007">
    <property type="protein sequence ID" value="SFN32974.1"/>
    <property type="molecule type" value="Genomic_DNA"/>
</dbReference>
<gene>
    <name evidence="3" type="ORF">SAMN05660284_01214</name>
</gene>
<dbReference type="Proteomes" id="UP000242869">
    <property type="component" value="Unassembled WGS sequence"/>
</dbReference>
<reference evidence="4" key="1">
    <citation type="submission" date="2016-10" db="EMBL/GenBank/DDBJ databases">
        <authorList>
            <person name="Varghese N."/>
            <person name="Submissions S."/>
        </authorList>
    </citation>
    <scope>NUCLEOTIDE SEQUENCE [LARGE SCALE GENOMIC DNA]</scope>
    <source>
        <strain evidence="4">DSM 6150</strain>
    </source>
</reference>
<evidence type="ECO:0000313" key="4">
    <source>
        <dbReference type="Proteomes" id="UP000242869"/>
    </source>
</evidence>
<dbReference type="AlphaFoldDB" id="A0A1I4Y4G7"/>
<keyword evidence="4" id="KW-1185">Reference proteome</keyword>
<evidence type="ECO:0000256" key="1">
    <source>
        <dbReference type="ARBA" id="ARBA00008918"/>
    </source>
</evidence>
<dbReference type="SUPFAM" id="SSF55961">
    <property type="entry name" value="Bet v1-like"/>
    <property type="match status" value="1"/>
</dbReference>
<dbReference type="InterPro" id="IPR023393">
    <property type="entry name" value="START-like_dom_sf"/>
</dbReference>
<dbReference type="PANTHER" id="PTHR12901">
    <property type="entry name" value="SPERM PROTEIN HOMOLOG"/>
    <property type="match status" value="1"/>
</dbReference>
<dbReference type="InterPro" id="IPR005031">
    <property type="entry name" value="COQ10_START"/>
</dbReference>
<dbReference type="Gene3D" id="3.30.530.20">
    <property type="match status" value="1"/>
</dbReference>
<comment type="similarity">
    <text evidence="1">Belongs to the ribosome association toxin RatA family.</text>
</comment>
<dbReference type="GO" id="GO:0048039">
    <property type="term" value="F:ubiquinone binding"/>
    <property type="evidence" value="ECO:0007669"/>
    <property type="project" value="InterPro"/>
</dbReference>
<feature type="domain" description="Coenzyme Q-binding protein COQ10 START" evidence="2">
    <location>
        <begin position="11"/>
        <end position="134"/>
    </location>
</feature>
<dbReference type="OrthoDB" id="9804759at2"/>
<sequence length="144" mass="16978">MHCIRKSMLAPYSAEQMFNLVDRVEDYPRFLPWCGGVEVHERSETVLDATLHIRFLKVQAHFRTRDNRFPHERIEMRLADGPFKHMDGFWRFIPLSEDACKVEFELDYAFASRTLEALIGPVFDRITSAFVDAFIEEAERRHGE</sequence>
<protein>
    <submittedName>
        <fullName evidence="3">Ribosome association toxin PasT (RatA) of the RatAB toxin-antitoxin module</fullName>
    </submittedName>
</protein>
<dbReference type="PANTHER" id="PTHR12901:SF10">
    <property type="entry name" value="COENZYME Q-BINDING PROTEIN COQ10, MITOCHONDRIAL"/>
    <property type="match status" value="1"/>
</dbReference>
<dbReference type="InterPro" id="IPR044996">
    <property type="entry name" value="COQ10-like"/>
</dbReference>
<name>A0A1I4Y4G7_9NEIS</name>
<proteinExistence type="inferred from homology"/>